<evidence type="ECO:0000256" key="2">
    <source>
        <dbReference type="ARBA" id="ARBA00023235"/>
    </source>
</evidence>
<dbReference type="PIRSF" id="PIRSF016184">
    <property type="entry name" value="PhzC_PhzF"/>
    <property type="match status" value="1"/>
</dbReference>
<keyword evidence="2" id="KW-0413">Isomerase</keyword>
<dbReference type="AlphaFoldDB" id="A0A368YBQ8"/>
<evidence type="ECO:0000313" key="4">
    <source>
        <dbReference type="EMBL" id="RCW76868.1"/>
    </source>
</evidence>
<dbReference type="GO" id="GO:0016853">
    <property type="term" value="F:isomerase activity"/>
    <property type="evidence" value="ECO:0007669"/>
    <property type="project" value="UniProtKB-KW"/>
</dbReference>
<dbReference type="SUPFAM" id="SSF54506">
    <property type="entry name" value="Diaminopimelate epimerase-like"/>
    <property type="match status" value="1"/>
</dbReference>
<gene>
    <name evidence="4" type="ORF">DFR57_102143</name>
</gene>
<organism evidence="4 5">
    <name type="scientific">Saliterribacillus persicus</name>
    <dbReference type="NCBI Taxonomy" id="930114"/>
    <lineage>
        <taxon>Bacteria</taxon>
        <taxon>Bacillati</taxon>
        <taxon>Bacillota</taxon>
        <taxon>Bacilli</taxon>
        <taxon>Bacillales</taxon>
        <taxon>Bacillaceae</taxon>
        <taxon>Saliterribacillus</taxon>
    </lineage>
</organism>
<sequence length="280" mass="31042">MKSVLVYHYDAFSKEPNKGNPAGVVLNGSDLTVAEMQKIAFKVGFNETAFPIESEVADLRIRFFTPGHEMDLCGHATIATVFALTTKGLLGDKHELTIETNAGILPIEINKSIGGEISITMKQASPQFKEFRGSKGDLANAIGLKESDLHPELPLLYGSTGTWTLLVPIKRLNSFQKMNPHNKQFPAILKEMPHASVHPFCLETYDTNADMHARHFSSPYSGTIEDAVTGTASGVMAAFYATYIKNNRKEPLILTVEQGHEIGKMVRWLSKFQKIRNFLM</sequence>
<evidence type="ECO:0000256" key="1">
    <source>
        <dbReference type="ARBA" id="ARBA00008270"/>
    </source>
</evidence>
<reference evidence="4 5" key="1">
    <citation type="submission" date="2018-07" db="EMBL/GenBank/DDBJ databases">
        <title>Genomic Encyclopedia of Type Strains, Phase IV (KMG-IV): sequencing the most valuable type-strain genomes for metagenomic binning, comparative biology and taxonomic classification.</title>
        <authorList>
            <person name="Goeker M."/>
        </authorList>
    </citation>
    <scope>NUCLEOTIDE SEQUENCE [LARGE SCALE GENOMIC DNA]</scope>
    <source>
        <strain evidence="4 5">DSM 27696</strain>
    </source>
</reference>
<comment type="caution">
    <text evidence="4">The sequence shown here is derived from an EMBL/GenBank/DDBJ whole genome shotgun (WGS) entry which is preliminary data.</text>
</comment>
<dbReference type="NCBIfam" id="TIGR00654">
    <property type="entry name" value="PhzF_family"/>
    <property type="match status" value="1"/>
</dbReference>
<dbReference type="GO" id="GO:0005737">
    <property type="term" value="C:cytoplasm"/>
    <property type="evidence" value="ECO:0007669"/>
    <property type="project" value="TreeGrafter"/>
</dbReference>
<dbReference type="PANTHER" id="PTHR13774">
    <property type="entry name" value="PHENAZINE BIOSYNTHESIS PROTEIN"/>
    <property type="match status" value="1"/>
</dbReference>
<dbReference type="Gene3D" id="3.10.310.10">
    <property type="entry name" value="Diaminopimelate Epimerase, Chain A, domain 1"/>
    <property type="match status" value="2"/>
</dbReference>
<dbReference type="PANTHER" id="PTHR13774:SF17">
    <property type="entry name" value="PHENAZINE BIOSYNTHESIS-LIKE DOMAIN-CONTAINING PROTEIN"/>
    <property type="match status" value="1"/>
</dbReference>
<feature type="active site" evidence="3">
    <location>
        <position position="47"/>
    </location>
</feature>
<dbReference type="EMBL" id="QPJJ01000002">
    <property type="protein sequence ID" value="RCW76868.1"/>
    <property type="molecule type" value="Genomic_DNA"/>
</dbReference>
<dbReference type="InterPro" id="IPR003719">
    <property type="entry name" value="Phenazine_PhzF-like"/>
</dbReference>
<dbReference type="Proteomes" id="UP000252585">
    <property type="component" value="Unassembled WGS sequence"/>
</dbReference>
<dbReference type="Pfam" id="PF02567">
    <property type="entry name" value="PhzC-PhzF"/>
    <property type="match status" value="1"/>
</dbReference>
<proteinExistence type="inferred from homology"/>
<name>A0A368YBQ8_9BACI</name>
<protein>
    <submittedName>
        <fullName evidence="4">PhzF family phenazine biosynthesis protein</fullName>
    </submittedName>
</protein>
<keyword evidence="5" id="KW-1185">Reference proteome</keyword>
<accession>A0A368YBQ8</accession>
<evidence type="ECO:0000313" key="5">
    <source>
        <dbReference type="Proteomes" id="UP000252585"/>
    </source>
</evidence>
<evidence type="ECO:0000256" key="3">
    <source>
        <dbReference type="PIRSR" id="PIRSR016184-1"/>
    </source>
</evidence>
<comment type="similarity">
    <text evidence="1">Belongs to the PhzF family.</text>
</comment>